<dbReference type="AlphaFoldDB" id="A0A9Q0FJ45"/>
<dbReference type="PANTHER" id="PTHR47186:SF18">
    <property type="entry name" value="RX N-TERMINAL DOMAIN-CONTAINING PROTEIN"/>
    <property type="match status" value="1"/>
</dbReference>
<proteinExistence type="predicted"/>
<evidence type="ECO:0000259" key="3">
    <source>
        <dbReference type="Pfam" id="PF23559"/>
    </source>
</evidence>
<gene>
    <name evidence="5" type="ORF">Tsubulata_038966</name>
</gene>
<protein>
    <recommendedName>
        <fullName evidence="7">NB-ARC domain-containing protein</fullName>
    </recommendedName>
</protein>
<name>A0A9Q0FJ45_9ROSI</name>
<organism evidence="5 6">
    <name type="scientific">Turnera subulata</name>
    <dbReference type="NCBI Taxonomy" id="218843"/>
    <lineage>
        <taxon>Eukaryota</taxon>
        <taxon>Viridiplantae</taxon>
        <taxon>Streptophyta</taxon>
        <taxon>Embryophyta</taxon>
        <taxon>Tracheophyta</taxon>
        <taxon>Spermatophyta</taxon>
        <taxon>Magnoliopsida</taxon>
        <taxon>eudicotyledons</taxon>
        <taxon>Gunneridae</taxon>
        <taxon>Pentapetalae</taxon>
        <taxon>rosids</taxon>
        <taxon>fabids</taxon>
        <taxon>Malpighiales</taxon>
        <taxon>Passifloraceae</taxon>
        <taxon>Turnera</taxon>
    </lineage>
</organism>
<keyword evidence="1" id="KW-0677">Repeat</keyword>
<dbReference type="Pfam" id="PF23559">
    <property type="entry name" value="WHD_DRP"/>
    <property type="match status" value="1"/>
</dbReference>
<evidence type="ECO:0000256" key="2">
    <source>
        <dbReference type="ARBA" id="ARBA00022821"/>
    </source>
</evidence>
<keyword evidence="2" id="KW-0611">Plant defense</keyword>
<dbReference type="PANTHER" id="PTHR47186">
    <property type="entry name" value="LEUCINE-RICH REPEAT-CONTAINING PROTEIN 57"/>
    <property type="match status" value="1"/>
</dbReference>
<dbReference type="SUPFAM" id="SSF52058">
    <property type="entry name" value="L domain-like"/>
    <property type="match status" value="2"/>
</dbReference>
<accession>A0A9Q0FJ45</accession>
<dbReference type="Gene3D" id="3.80.10.10">
    <property type="entry name" value="Ribonuclease Inhibitor"/>
    <property type="match status" value="3"/>
</dbReference>
<dbReference type="Proteomes" id="UP001141552">
    <property type="component" value="Unassembled WGS sequence"/>
</dbReference>
<dbReference type="Gene3D" id="1.10.10.10">
    <property type="entry name" value="Winged helix-like DNA-binding domain superfamily/Winged helix DNA-binding domain"/>
    <property type="match status" value="1"/>
</dbReference>
<dbReference type="FunFam" id="1.10.10.10:FF:000322">
    <property type="entry name" value="Probable disease resistance protein At1g63360"/>
    <property type="match status" value="1"/>
</dbReference>
<reference evidence="5" key="2">
    <citation type="journal article" date="2023" name="Plants (Basel)">
        <title>Annotation of the Turnera subulata (Passifloraceae) Draft Genome Reveals the S-Locus Evolved after the Divergence of Turneroideae from Passifloroideae in a Stepwise Manner.</title>
        <authorList>
            <person name="Henning P.M."/>
            <person name="Roalson E.H."/>
            <person name="Mir W."/>
            <person name="McCubbin A.G."/>
            <person name="Shore J.S."/>
        </authorList>
    </citation>
    <scope>NUCLEOTIDE SEQUENCE</scope>
    <source>
        <strain evidence="5">F60SS</strain>
    </source>
</reference>
<dbReference type="Pfam" id="PF25019">
    <property type="entry name" value="LRR_R13L1-DRL21"/>
    <property type="match status" value="1"/>
</dbReference>
<dbReference type="OrthoDB" id="827045at2759"/>
<dbReference type="EMBL" id="JAKUCV010005143">
    <property type="protein sequence ID" value="KAJ4832405.1"/>
    <property type="molecule type" value="Genomic_DNA"/>
</dbReference>
<reference evidence="5" key="1">
    <citation type="submission" date="2022-02" db="EMBL/GenBank/DDBJ databases">
        <authorList>
            <person name="Henning P.M."/>
            <person name="McCubbin A.G."/>
            <person name="Shore J.S."/>
        </authorList>
    </citation>
    <scope>NUCLEOTIDE SEQUENCE</scope>
    <source>
        <strain evidence="5">F60SS</strain>
        <tissue evidence="5">Leaves</tissue>
    </source>
</reference>
<feature type="domain" description="R13L1/DRL21-like LRR repeat region" evidence="4">
    <location>
        <begin position="287"/>
        <end position="411"/>
    </location>
</feature>
<dbReference type="InterPro" id="IPR056789">
    <property type="entry name" value="LRR_R13L1-DRL21"/>
</dbReference>
<sequence length="785" mass="89059">MPSHLKQCFAYCAIFPKDYDIDRKLLVHLWMAEGLLIQDRQNIEMEEIGEKCIQDLVSRSFLQQSNDNPGFLSMHDLVNDLARLLSGDFCCRVEKNDRSRMATVKTRYLSFDGANSHILKEQIQKAKFSRTLYEYEFHGHIEECSLNFLTALPCLRAFHSHRNLPELPDSIGKLKHLRYMDLSCWEILCLPDDVCSLYSMQTLILRGCRELVELPNLLGNLKNMRYLDLNGSGIVRLPATMNELKNLRHLDIRHTKISEMPPQLGQLAKLVVLTDFFIGKQKSDSVAELGPLEHLGGRLCIWNLENVVHPSDAIGANLKGKRYMEKLKMRWGPDDDGDSGSLSEQILGQLRPNTSLKALRIHNYPGVRFPNWLGDHCFSKLTSLYLRGGRHCSELPALGRLELLKELQIECFDSIVRIGPEFYGNSGTNRSFPSLEKLKFSKMPRLQQLMPPPILDDGDGQGRAFPLLQKLRMEHCPVLESDLDILPEGIESTVCLEVVILECKMIRTFQLGRSRNLSSLGVGDCPVFESLSCGDEAGPLTSLRSLRIHYCPKFISFPGQGLRAPNLRKLELRDSDALEELPRHMHSLLPSLTELLLSCCTKLRSFPGGGLPSSIEILEIWGCDGLESSPEGGFPSNLKVLEIRGCGKLFADRKNWGLQALESLSSLDIRHCEEILESFPEETLLPPSLNSLHLWDFEHLKSLNYKGLEHLSSLNQLIIYSCPELQSLPQEGLPSSLQYLAIYDSPETLEERCQEDGEDWHKISHIPTIWINGKEIKRRQSTQVI</sequence>
<keyword evidence="6" id="KW-1185">Reference proteome</keyword>
<dbReference type="InterPro" id="IPR036388">
    <property type="entry name" value="WH-like_DNA-bd_sf"/>
</dbReference>
<evidence type="ECO:0000256" key="1">
    <source>
        <dbReference type="ARBA" id="ARBA00022737"/>
    </source>
</evidence>
<dbReference type="InterPro" id="IPR032675">
    <property type="entry name" value="LRR_dom_sf"/>
</dbReference>
<dbReference type="GO" id="GO:0006952">
    <property type="term" value="P:defense response"/>
    <property type="evidence" value="ECO:0007669"/>
    <property type="project" value="UniProtKB-KW"/>
</dbReference>
<evidence type="ECO:0000259" key="4">
    <source>
        <dbReference type="Pfam" id="PF25019"/>
    </source>
</evidence>
<evidence type="ECO:0008006" key="7">
    <source>
        <dbReference type="Google" id="ProtNLM"/>
    </source>
</evidence>
<comment type="caution">
    <text evidence="5">The sequence shown here is derived from an EMBL/GenBank/DDBJ whole genome shotgun (WGS) entry which is preliminary data.</text>
</comment>
<evidence type="ECO:0000313" key="5">
    <source>
        <dbReference type="EMBL" id="KAJ4832405.1"/>
    </source>
</evidence>
<dbReference type="InterPro" id="IPR058922">
    <property type="entry name" value="WHD_DRP"/>
</dbReference>
<evidence type="ECO:0000313" key="6">
    <source>
        <dbReference type="Proteomes" id="UP001141552"/>
    </source>
</evidence>
<feature type="domain" description="Disease resistance protein winged helix" evidence="3">
    <location>
        <begin position="14"/>
        <end position="82"/>
    </location>
</feature>